<gene>
    <name evidence="2" type="ORF">ACFSRZ_07635</name>
</gene>
<evidence type="ECO:0000313" key="2">
    <source>
        <dbReference type="EMBL" id="MFD2567238.1"/>
    </source>
</evidence>
<dbReference type="PROSITE" id="PS51257">
    <property type="entry name" value="PROKAR_LIPOPROTEIN"/>
    <property type="match status" value="1"/>
</dbReference>
<evidence type="ECO:0000313" key="3">
    <source>
        <dbReference type="Proteomes" id="UP001597508"/>
    </source>
</evidence>
<reference evidence="3" key="1">
    <citation type="journal article" date="2019" name="Int. J. Syst. Evol. Microbiol.">
        <title>The Global Catalogue of Microorganisms (GCM) 10K type strain sequencing project: providing services to taxonomists for standard genome sequencing and annotation.</title>
        <authorList>
            <consortium name="The Broad Institute Genomics Platform"/>
            <consortium name="The Broad Institute Genome Sequencing Center for Infectious Disease"/>
            <person name="Wu L."/>
            <person name="Ma J."/>
        </authorList>
    </citation>
    <scope>NUCLEOTIDE SEQUENCE [LARGE SCALE GENOMIC DNA]</scope>
    <source>
        <strain evidence="3">KCTC 52127</strain>
    </source>
</reference>
<sequence>MKYFVFFAFLALIVSCQKKETTQSTVVERSELSVTQKHEKINDLTPKSQKKIDDWLEYESLKNFLDRFNSISPNEALNNSKELNDLVKSLRDSVTPKFLESDAFKARVNLLLNESMRLYDMSSISSIKATEVNAQVEKLLLAFSSINSKINTVVKQADLDDEVNDPKFSTEFKRTDSIPNESEHPKVIKPQELKRKQKKLPQKNSLRRSNKNKKNESKKEN</sequence>
<comment type="caution">
    <text evidence="2">The sequence shown here is derived from an EMBL/GenBank/DDBJ whole genome shotgun (WGS) entry which is preliminary data.</text>
</comment>
<feature type="compositionally biased region" description="Basic residues" evidence="1">
    <location>
        <begin position="195"/>
        <end position="212"/>
    </location>
</feature>
<evidence type="ECO:0008006" key="4">
    <source>
        <dbReference type="Google" id="ProtNLM"/>
    </source>
</evidence>
<dbReference type="EMBL" id="JBHULH010000003">
    <property type="protein sequence ID" value="MFD2567238.1"/>
    <property type="molecule type" value="Genomic_DNA"/>
</dbReference>
<protein>
    <recommendedName>
        <fullName evidence="4">Lipoprotein</fullName>
    </recommendedName>
</protein>
<feature type="compositionally biased region" description="Basic and acidic residues" evidence="1">
    <location>
        <begin position="164"/>
        <end position="194"/>
    </location>
</feature>
<accession>A0ABW5LTB5</accession>
<organism evidence="2 3">
    <name type="scientific">Pseudotenacibaculum haliotis</name>
    <dbReference type="NCBI Taxonomy" id="1862138"/>
    <lineage>
        <taxon>Bacteria</taxon>
        <taxon>Pseudomonadati</taxon>
        <taxon>Bacteroidota</taxon>
        <taxon>Flavobacteriia</taxon>
        <taxon>Flavobacteriales</taxon>
        <taxon>Flavobacteriaceae</taxon>
        <taxon>Pseudotenacibaculum</taxon>
    </lineage>
</organism>
<dbReference type="RefSeq" id="WP_379665946.1">
    <property type="nucleotide sequence ID" value="NZ_JBHULH010000003.1"/>
</dbReference>
<evidence type="ECO:0000256" key="1">
    <source>
        <dbReference type="SAM" id="MobiDB-lite"/>
    </source>
</evidence>
<feature type="region of interest" description="Disordered" evidence="1">
    <location>
        <begin position="164"/>
        <end position="221"/>
    </location>
</feature>
<name>A0ABW5LTB5_9FLAO</name>
<keyword evidence="3" id="KW-1185">Reference proteome</keyword>
<proteinExistence type="predicted"/>
<dbReference type="Proteomes" id="UP001597508">
    <property type="component" value="Unassembled WGS sequence"/>
</dbReference>